<evidence type="ECO:0008006" key="4">
    <source>
        <dbReference type="Google" id="ProtNLM"/>
    </source>
</evidence>
<feature type="transmembrane region" description="Helical" evidence="1">
    <location>
        <begin position="401"/>
        <end position="424"/>
    </location>
</feature>
<feature type="transmembrane region" description="Helical" evidence="1">
    <location>
        <begin position="101"/>
        <end position="127"/>
    </location>
</feature>
<dbReference type="Pfam" id="PF10797">
    <property type="entry name" value="YhfT"/>
    <property type="match status" value="1"/>
</dbReference>
<protein>
    <recommendedName>
        <fullName evidence="4">Transport system permease protein</fullName>
    </recommendedName>
</protein>
<evidence type="ECO:0000313" key="3">
    <source>
        <dbReference type="Proteomes" id="UP000190285"/>
    </source>
</evidence>
<feature type="transmembrane region" description="Helical" evidence="1">
    <location>
        <begin position="147"/>
        <end position="166"/>
    </location>
</feature>
<dbReference type="InterPro" id="IPR019733">
    <property type="entry name" value="Uncharacterised_YhfT"/>
</dbReference>
<keyword evidence="1" id="KW-0472">Membrane</keyword>
<reference evidence="2 3" key="1">
    <citation type="submission" date="2017-02" db="EMBL/GenBank/DDBJ databases">
        <authorList>
            <person name="Peterson S.W."/>
        </authorList>
    </citation>
    <scope>NUCLEOTIDE SEQUENCE [LARGE SCALE GENOMIC DNA]</scope>
    <source>
        <strain evidence="2 3">M1</strain>
    </source>
</reference>
<organism evidence="2 3">
    <name type="scientific">Maledivibacter halophilus</name>
    <dbReference type="NCBI Taxonomy" id="36842"/>
    <lineage>
        <taxon>Bacteria</taxon>
        <taxon>Bacillati</taxon>
        <taxon>Bacillota</taxon>
        <taxon>Clostridia</taxon>
        <taxon>Peptostreptococcales</taxon>
        <taxon>Caminicellaceae</taxon>
        <taxon>Maledivibacter</taxon>
    </lineage>
</organism>
<feature type="transmembrane region" description="Helical" evidence="1">
    <location>
        <begin position="358"/>
        <end position="389"/>
    </location>
</feature>
<keyword evidence="3" id="KW-1185">Reference proteome</keyword>
<sequence length="427" mass="45607">MRYILIFLTGAVASMLANRGIAIFNDAVRPIIPEFKEGRMKRSELAATTFALSIGLVIGFGIPFSIMSPIILIHSLFLGTDIIGTFFHGEPSNNWLKDKKSVRGFILSGLAGGVYGLLLLIGLKWFVDGIQKLPVNVFDALGGLGDPVIFAFAAFPPLAIAFEYGYKKGIFSLGIVLLIRQIIERLGYGSPDGWALLAGFIILMLFAIKEKNESNVDTASLFVDRVKNIRKNMVWIAIMGALYGMSCNINLLMEGPQSLLALKEGLKSDAVNFSLARALSFIPLKGTTSLATGTFVTDGFGFVATVGILAPNIIIAGILGAAVISLEASSLLVFARFFDRFPGIRKAADNIRSAMSKLLEVALIVGSMLAANNIAPGVGYFVVAGLYLLNETAKRPLVKMAVGPIAAILVGIIVNILALIGLYMPAA</sequence>
<feature type="transmembrane region" description="Helical" evidence="1">
    <location>
        <begin position="70"/>
        <end position="89"/>
    </location>
</feature>
<dbReference type="STRING" id="36842.SAMN02194393_03654"/>
<evidence type="ECO:0000313" key="2">
    <source>
        <dbReference type="EMBL" id="SKC81748.1"/>
    </source>
</evidence>
<name>A0A1T5M1S8_9FIRM</name>
<gene>
    <name evidence="2" type="ORF">SAMN02194393_03654</name>
</gene>
<dbReference type="AlphaFoldDB" id="A0A1T5M1S8"/>
<dbReference type="RefSeq" id="WP_079493518.1">
    <property type="nucleotide sequence ID" value="NZ_FUZT01000009.1"/>
</dbReference>
<dbReference type="Proteomes" id="UP000190285">
    <property type="component" value="Unassembled WGS sequence"/>
</dbReference>
<feature type="transmembrane region" description="Helical" evidence="1">
    <location>
        <begin position="45"/>
        <end position="64"/>
    </location>
</feature>
<evidence type="ECO:0000256" key="1">
    <source>
        <dbReference type="SAM" id="Phobius"/>
    </source>
</evidence>
<feature type="transmembrane region" description="Helical" evidence="1">
    <location>
        <begin position="6"/>
        <end position="24"/>
    </location>
</feature>
<keyword evidence="1" id="KW-1133">Transmembrane helix</keyword>
<dbReference type="EMBL" id="FUZT01000009">
    <property type="protein sequence ID" value="SKC81748.1"/>
    <property type="molecule type" value="Genomic_DNA"/>
</dbReference>
<keyword evidence="1" id="KW-0812">Transmembrane</keyword>
<feature type="transmembrane region" description="Helical" evidence="1">
    <location>
        <begin position="233"/>
        <end position="253"/>
    </location>
</feature>
<dbReference type="OrthoDB" id="92225at2"/>
<feature type="transmembrane region" description="Helical" evidence="1">
    <location>
        <begin position="186"/>
        <end position="208"/>
    </location>
</feature>
<proteinExistence type="predicted"/>
<accession>A0A1T5M1S8</accession>